<evidence type="ECO:0000256" key="4">
    <source>
        <dbReference type="ARBA" id="ARBA00022989"/>
    </source>
</evidence>
<name>A0A812JJ45_9DINO</name>
<dbReference type="PANTHER" id="PTHR46140:SF1">
    <property type="entry name" value="VACUOLAR TRANSPORTER CHAPERONE COMPLEX SUBUNIT 4-RELATED"/>
    <property type="match status" value="1"/>
</dbReference>
<keyword evidence="3" id="KW-0812">Transmembrane</keyword>
<keyword evidence="5" id="KW-0472">Membrane</keyword>
<feature type="non-terminal residue" evidence="7">
    <location>
        <position position="1"/>
    </location>
</feature>
<evidence type="ECO:0000256" key="1">
    <source>
        <dbReference type="ARBA" id="ARBA00004128"/>
    </source>
</evidence>
<sequence>DVATTKPVEELCRRLEEVGTDISDLKFFVQQNFTGFRKALKKYEKSSKKFIMQWFMTQVAKAPLMATDFENMLGKFGNIAQLLRKKGAVPYSDVRHSLSGAEDEAGRQGASLESTYLLEAKAAMKFRVKLAAFMVPKDPQAVPALAAGAKAPRPKTTSVFLDTKDFKVYKDVLESSQGTSSGATMHLRRSDPNQVACVVYQAKGAKKRTEVLIRSDEVARLLQGQVPSIVLDDRAMGARPVIGSDTPADKLVATTTMQEVARTFGSTLTPMAE</sequence>
<proteinExistence type="predicted"/>
<feature type="non-terminal residue" evidence="7">
    <location>
        <position position="273"/>
    </location>
</feature>
<evidence type="ECO:0000256" key="5">
    <source>
        <dbReference type="ARBA" id="ARBA00023136"/>
    </source>
</evidence>
<organism evidence="7 8">
    <name type="scientific">Symbiodinium natans</name>
    <dbReference type="NCBI Taxonomy" id="878477"/>
    <lineage>
        <taxon>Eukaryota</taxon>
        <taxon>Sar</taxon>
        <taxon>Alveolata</taxon>
        <taxon>Dinophyceae</taxon>
        <taxon>Suessiales</taxon>
        <taxon>Symbiodiniaceae</taxon>
        <taxon>Symbiodinium</taxon>
    </lineage>
</organism>
<evidence type="ECO:0000259" key="6">
    <source>
        <dbReference type="PROSITE" id="PS51382"/>
    </source>
</evidence>
<gene>
    <name evidence="7" type="primary">vtc2</name>
    <name evidence="7" type="ORF">SNAT2548_LOCUS6923</name>
</gene>
<dbReference type="InterPro" id="IPR004331">
    <property type="entry name" value="SPX_dom"/>
</dbReference>
<dbReference type="GO" id="GO:0006799">
    <property type="term" value="P:polyphosphate biosynthetic process"/>
    <property type="evidence" value="ECO:0007669"/>
    <property type="project" value="UniProtKB-ARBA"/>
</dbReference>
<dbReference type="Proteomes" id="UP000604046">
    <property type="component" value="Unassembled WGS sequence"/>
</dbReference>
<reference evidence="7" key="1">
    <citation type="submission" date="2021-02" db="EMBL/GenBank/DDBJ databases">
        <authorList>
            <person name="Dougan E. K."/>
            <person name="Rhodes N."/>
            <person name="Thang M."/>
            <person name="Chan C."/>
        </authorList>
    </citation>
    <scope>NUCLEOTIDE SEQUENCE</scope>
</reference>
<evidence type="ECO:0000313" key="8">
    <source>
        <dbReference type="Proteomes" id="UP000604046"/>
    </source>
</evidence>
<keyword evidence="2" id="KW-0926">Vacuole</keyword>
<keyword evidence="8" id="KW-1185">Reference proteome</keyword>
<dbReference type="PROSITE" id="PS51382">
    <property type="entry name" value="SPX"/>
    <property type="match status" value="1"/>
</dbReference>
<protein>
    <submittedName>
        <fullName evidence="7">Vtc2 protein</fullName>
    </submittedName>
</protein>
<comment type="caution">
    <text evidence="7">The sequence shown here is derived from an EMBL/GenBank/DDBJ whole genome shotgun (WGS) entry which is preliminary data.</text>
</comment>
<comment type="subcellular location">
    <subcellularLocation>
        <location evidence="1">Vacuole membrane</location>
        <topology evidence="1">Multi-pass membrane protein</topology>
    </subcellularLocation>
</comment>
<evidence type="ECO:0000313" key="7">
    <source>
        <dbReference type="EMBL" id="CAE7209547.1"/>
    </source>
</evidence>
<dbReference type="PANTHER" id="PTHR46140">
    <property type="entry name" value="VACUOLAR TRANSPORTER CHAPERONE 1-RELATED"/>
    <property type="match status" value="1"/>
</dbReference>
<evidence type="ECO:0000256" key="2">
    <source>
        <dbReference type="ARBA" id="ARBA00022554"/>
    </source>
</evidence>
<evidence type="ECO:0000256" key="3">
    <source>
        <dbReference type="ARBA" id="ARBA00022692"/>
    </source>
</evidence>
<dbReference type="AlphaFoldDB" id="A0A812JJ45"/>
<accession>A0A812JJ45</accession>
<dbReference type="InterPro" id="IPR051572">
    <property type="entry name" value="VTC_Complex_Subunit"/>
</dbReference>
<dbReference type="OrthoDB" id="952271at2759"/>
<feature type="domain" description="SPX" evidence="6">
    <location>
        <begin position="1"/>
        <end position="57"/>
    </location>
</feature>
<dbReference type="GO" id="GO:0005774">
    <property type="term" value="C:vacuolar membrane"/>
    <property type="evidence" value="ECO:0007669"/>
    <property type="project" value="UniProtKB-SubCell"/>
</dbReference>
<keyword evidence="4" id="KW-1133">Transmembrane helix</keyword>
<dbReference type="EMBL" id="CAJNDS010000472">
    <property type="protein sequence ID" value="CAE7209547.1"/>
    <property type="molecule type" value="Genomic_DNA"/>
</dbReference>